<dbReference type="PATRIC" id="fig|389348.3.peg.484"/>
<protein>
    <submittedName>
        <fullName evidence="2">Uncharacterized protein</fullName>
    </submittedName>
</protein>
<evidence type="ECO:0000313" key="2">
    <source>
        <dbReference type="EMBL" id="CUI16068.1"/>
    </source>
</evidence>
<sequence length="569" mass="64778">MNLPSDINYSNFLDHFERLTPTNYLEIEPKTVEGRCFSIVYAKENKNLNTKAVLNIVEQAFSHFRHNRAFESQENFEQCQEKVNRLAQALQVYGTRLRQSAPWYWKILAFFGFQRSTDKRIAQLVSTISQQGASQENLTEAIQRTTREALTTPPGYLRYFYHFVLGNADLKISQLDGAGVASSQYHYLSLLKEFRSTLAPASPAHPLLQEITDQLSLGAQVAIAQENNLAITTFMERLQVFLSDPTRTFFMFPGGYSKKDQAHCVVFEITREGNESFSLALVDTGVIAGNLHLLNNDSLLNNYLDLSTTGLRRKIINEQALIDQKINQWHAFIELQKNNRTQDLHYTGLNAAQFSESFFQALFAFKYSSNTDHSMDKVVEFLDQQLATPNKSNLIAAGRSHTRQKKGVCAQKSFATWLHTRLGNELYQRFKVFYTAKEIERLEQLFAEQPAATEEALAGYAFVKLEKSAPEPAATIEPPKSKSKPKAAEISADERPLSEEEWANFPSALNKLKTLIEVIDSCNSLENFLEKSTFHWTPQQAKHEIRQLGQQILQKREQKLQTLLTPTPA</sequence>
<reference evidence="3" key="1">
    <citation type="submission" date="2015-09" db="EMBL/GenBank/DDBJ databases">
        <authorList>
            <person name="Bertelli C."/>
        </authorList>
    </citation>
    <scope>NUCLEOTIDE SEQUENCE [LARGE SCALE GENOMIC DNA]</scope>
    <source>
        <strain evidence="3">KNic</strain>
    </source>
</reference>
<dbReference type="AlphaFoldDB" id="A0A0U5JBA1"/>
<dbReference type="RefSeq" id="WP_059060018.1">
    <property type="nucleotide sequence ID" value="NZ_LN879502.1"/>
</dbReference>
<name>A0A0U5JBA1_9BACT</name>
<evidence type="ECO:0000313" key="3">
    <source>
        <dbReference type="Proteomes" id="UP000069902"/>
    </source>
</evidence>
<organism evidence="2 3">
    <name type="scientific">Candidatus Protochlamydia naegleriophila</name>
    <dbReference type="NCBI Taxonomy" id="389348"/>
    <lineage>
        <taxon>Bacteria</taxon>
        <taxon>Pseudomonadati</taxon>
        <taxon>Chlamydiota</taxon>
        <taxon>Chlamydiia</taxon>
        <taxon>Parachlamydiales</taxon>
        <taxon>Parachlamydiaceae</taxon>
        <taxon>Candidatus Protochlamydia</taxon>
    </lineage>
</organism>
<evidence type="ECO:0000256" key="1">
    <source>
        <dbReference type="SAM" id="MobiDB-lite"/>
    </source>
</evidence>
<accession>A0A0U5JBA1</accession>
<dbReference type="EMBL" id="LN879502">
    <property type="protein sequence ID" value="CUI16068.1"/>
    <property type="molecule type" value="Genomic_DNA"/>
</dbReference>
<gene>
    <name evidence="2" type="ORF">PNK_0437</name>
</gene>
<keyword evidence="3" id="KW-1185">Reference proteome</keyword>
<dbReference type="Proteomes" id="UP000069902">
    <property type="component" value="Chromosome cPNK"/>
</dbReference>
<feature type="region of interest" description="Disordered" evidence="1">
    <location>
        <begin position="471"/>
        <end position="495"/>
    </location>
</feature>
<dbReference type="KEGG" id="pnl:PNK_0437"/>
<proteinExistence type="predicted"/>
<dbReference type="InParanoid" id="A0A0U5JBA1"/>